<evidence type="ECO:0000313" key="3">
    <source>
        <dbReference type="Proteomes" id="UP001234989"/>
    </source>
</evidence>
<dbReference type="AlphaFoldDB" id="A0AAF0ZKJ6"/>
<dbReference type="EMBL" id="CP133619">
    <property type="protein sequence ID" value="WMV42676.1"/>
    <property type="molecule type" value="Genomic_DNA"/>
</dbReference>
<accession>A0AAF0ZKJ6</accession>
<keyword evidence="3" id="KW-1185">Reference proteome</keyword>
<dbReference type="GO" id="GO:0005634">
    <property type="term" value="C:nucleus"/>
    <property type="evidence" value="ECO:0007669"/>
    <property type="project" value="InterPro"/>
</dbReference>
<dbReference type="PROSITE" id="PS51297">
    <property type="entry name" value="K_BOX"/>
    <property type="match status" value="1"/>
</dbReference>
<name>A0AAF0ZKJ6_SOLVR</name>
<dbReference type="Gene3D" id="6.10.250.2730">
    <property type="match status" value="1"/>
</dbReference>
<reference evidence="2" key="1">
    <citation type="submission" date="2023-08" db="EMBL/GenBank/DDBJ databases">
        <title>A de novo genome assembly of Solanum verrucosum Schlechtendal, a Mexican diploid species geographically isolated from the other diploid A-genome species in potato relatives.</title>
        <authorList>
            <person name="Hosaka K."/>
        </authorList>
    </citation>
    <scope>NUCLEOTIDE SEQUENCE</scope>
    <source>
        <tissue evidence="2">Young leaves</tissue>
    </source>
</reference>
<evidence type="ECO:0000313" key="2">
    <source>
        <dbReference type="EMBL" id="WMV42676.1"/>
    </source>
</evidence>
<dbReference type="GO" id="GO:0003700">
    <property type="term" value="F:DNA-binding transcription factor activity"/>
    <property type="evidence" value="ECO:0007669"/>
    <property type="project" value="InterPro"/>
</dbReference>
<dbReference type="InterPro" id="IPR002487">
    <property type="entry name" value="TF_Kbox"/>
</dbReference>
<evidence type="ECO:0000259" key="1">
    <source>
        <dbReference type="PROSITE" id="PS51297"/>
    </source>
</evidence>
<dbReference type="Pfam" id="PF01486">
    <property type="entry name" value="K-box"/>
    <property type="match status" value="1"/>
</dbReference>
<organism evidence="2 3">
    <name type="scientific">Solanum verrucosum</name>
    <dbReference type="NCBI Taxonomy" id="315347"/>
    <lineage>
        <taxon>Eukaryota</taxon>
        <taxon>Viridiplantae</taxon>
        <taxon>Streptophyta</taxon>
        <taxon>Embryophyta</taxon>
        <taxon>Tracheophyta</taxon>
        <taxon>Spermatophyta</taxon>
        <taxon>Magnoliopsida</taxon>
        <taxon>eudicotyledons</taxon>
        <taxon>Gunneridae</taxon>
        <taxon>Pentapetalae</taxon>
        <taxon>asterids</taxon>
        <taxon>lamiids</taxon>
        <taxon>Solanales</taxon>
        <taxon>Solanaceae</taxon>
        <taxon>Solanoideae</taxon>
        <taxon>Solaneae</taxon>
        <taxon>Solanum</taxon>
    </lineage>
</organism>
<dbReference type="Proteomes" id="UP001234989">
    <property type="component" value="Chromosome 8"/>
</dbReference>
<proteinExistence type="predicted"/>
<feature type="domain" description="K-box" evidence="1">
    <location>
        <begin position="20"/>
        <end position="107"/>
    </location>
</feature>
<protein>
    <recommendedName>
        <fullName evidence="1">K-box domain-containing protein</fullName>
    </recommendedName>
</protein>
<gene>
    <name evidence="2" type="ORF">MTR67_036061</name>
</gene>
<sequence>MKASRTSRNPDHKFWSCACPKNLDNEINKVKKDNDNMQIELKHLKGEDISSFNSCRALMILEDALENGLTRIRDKQNEFLRMMRKKRQLEIASINRNIGEIGEVFEQTTNAFCLESPT</sequence>